<protein>
    <recommendedName>
        <fullName evidence="4">RRXRR domain-containing protein</fullName>
    </recommendedName>
</protein>
<keyword evidence="1" id="KW-0472">Membrane</keyword>
<accession>A0A140L4L7</accession>
<evidence type="ECO:0000313" key="2">
    <source>
        <dbReference type="EMBL" id="KXG75492.1"/>
    </source>
</evidence>
<dbReference type="Proteomes" id="UP000070427">
    <property type="component" value="Unassembled WGS sequence"/>
</dbReference>
<dbReference type="InParanoid" id="A0A140L4L7"/>
<proteinExistence type="predicted"/>
<feature type="transmembrane region" description="Helical" evidence="1">
    <location>
        <begin position="85"/>
        <end position="103"/>
    </location>
</feature>
<dbReference type="AlphaFoldDB" id="A0A140L4L7"/>
<evidence type="ECO:0000313" key="3">
    <source>
        <dbReference type="Proteomes" id="UP000070427"/>
    </source>
</evidence>
<reference evidence="2 3" key="1">
    <citation type="submission" date="2015-12" db="EMBL/GenBank/DDBJ databases">
        <title>Draft genome sequnece of Fervidicola ferrireducens strain Y170.</title>
        <authorList>
            <person name="Patel B.K."/>
        </authorList>
    </citation>
    <scope>NUCLEOTIDE SEQUENCE [LARGE SCALE GENOMIC DNA]</scope>
    <source>
        <strain evidence="2 3">Y170</strain>
    </source>
</reference>
<organism evidence="2 3">
    <name type="scientific">Fervidicola ferrireducens</name>
    <dbReference type="NCBI Taxonomy" id="520764"/>
    <lineage>
        <taxon>Bacteria</taxon>
        <taxon>Bacillati</taxon>
        <taxon>Bacillota</taxon>
        <taxon>Clostridia</taxon>
        <taxon>Thermosediminibacterales</taxon>
        <taxon>Thermosediminibacteraceae</taxon>
        <taxon>Fervidicola</taxon>
    </lineage>
</organism>
<name>A0A140L4L7_9FIRM</name>
<gene>
    <name evidence="2" type="ORF">AN618_18600</name>
</gene>
<keyword evidence="3" id="KW-1185">Reference proteome</keyword>
<evidence type="ECO:0008006" key="4">
    <source>
        <dbReference type="Google" id="ProtNLM"/>
    </source>
</evidence>
<dbReference type="EMBL" id="LOED01000026">
    <property type="protein sequence ID" value="KXG75492.1"/>
    <property type="molecule type" value="Genomic_DNA"/>
</dbReference>
<keyword evidence="1" id="KW-1133">Transmembrane helix</keyword>
<dbReference type="STRING" id="520764.AN618_18600"/>
<evidence type="ECO:0000256" key="1">
    <source>
        <dbReference type="SAM" id="Phobius"/>
    </source>
</evidence>
<dbReference type="RefSeq" id="WP_066354226.1">
    <property type="nucleotide sequence ID" value="NZ_LOED01000026.1"/>
</dbReference>
<comment type="caution">
    <text evidence="2">The sequence shown here is derived from an EMBL/GenBank/DDBJ whole genome shotgun (WGS) entry which is preliminary data.</text>
</comment>
<sequence length="111" mass="12854">MVLFTADKYGRPGHPTKRFDMIRKLKKRGGVKIIGGGASGKPPVVVFLDREFDYSKTVPRKFIIALDPGYNYIGFVVCEMRKWRLLAIFLLKPAAFVYSFYYFSQVILYFL</sequence>
<keyword evidence="1" id="KW-0812">Transmembrane</keyword>